<feature type="transmembrane region" description="Helical" evidence="1">
    <location>
        <begin position="94"/>
        <end position="121"/>
    </location>
</feature>
<accession>A0A1G2KKZ0</accession>
<keyword evidence="1" id="KW-1133">Transmembrane helix</keyword>
<feature type="transmembrane region" description="Helical" evidence="1">
    <location>
        <begin position="362"/>
        <end position="381"/>
    </location>
</feature>
<sequence>METIGRKIFSHKILYEAFPALLIVVVVIFSFFPLLFLGQMFFDEEQIGFYYAQSFFHQNSLQEGTSLLWNSAYYGGIPVGLDQFVNSFYPLNNFLFLLFPLFAAHHASIVIAVIAGCLLAYWFGRASGFSRIPALVFSLSYLLATPSSWLAIGTLAAHSFLVLPGLFLALLKISRREHPLFFLIFGGVVLGVGFLAGFVQIVFYVLVLAFLWAFWLDVRRKENGGLVRRFRAVFGLAGIVTIAFLLGGRQILPSVFLINSTIRTSTYAIQHAETPSVLQLLTFVFPDYLKLPFFGTGSAGFYVGPLAFIALSLGIIFFRTPVFLFFLGLYGIVLGLSFHFPVLSWFNDYMPPFSHMGGNFRWMVVGSFPLAYLAAEAYRGLIAGVAPFEKYRFVFKVMGWVTALLFSLYGVAYASLVILSGRLDLQQKFIEWYFLGRTPLFGAEHYLNVLGRVVNETRATFSPLDWRFFVPMLLIPLGYALIRLFMERRISLPLFQYGTVLFLSFNAVIVFAAQFNSFAPASLVEQEPVLVEAIKKREKDLSSFRIAGFSIGESMFRHGLTKPAFAPEDLAEVERELMVNNVSIFYGLQRIDGLEPYRTLRHNQLLDTVVFPGGLSVFDPDASALKTSVLRRLYNTDVLKTVTPEGKVDDFLMRLPALSMLNVKYIYSLIPLYDSRLRAIDLPPNPFVPVQVYLYENTEVLSRTYFAENVNFFSGRDADLLARIAETKDFQKNTFIECSICPPPGFGVNSLDIHAYENGLLRLGVETEAGGWLVFGESAMPGWIATINGVPAPIYTANYLWQSVYVPPGEHEVEFIYNDITLVKWKELLRIIKN</sequence>
<organism evidence="2 3">
    <name type="scientific">Candidatus Sungbacteria bacterium RIFCSPHIGHO2_02_FULL_47_11</name>
    <dbReference type="NCBI Taxonomy" id="1802270"/>
    <lineage>
        <taxon>Bacteria</taxon>
        <taxon>Candidatus Sungiibacteriota</taxon>
    </lineage>
</organism>
<feature type="transmembrane region" description="Helical" evidence="1">
    <location>
        <begin position="323"/>
        <end position="342"/>
    </location>
</feature>
<keyword evidence="1" id="KW-0472">Membrane</keyword>
<comment type="caution">
    <text evidence="2">The sequence shown here is derived from an EMBL/GenBank/DDBJ whole genome shotgun (WGS) entry which is preliminary data.</text>
</comment>
<feature type="transmembrane region" description="Helical" evidence="1">
    <location>
        <begin position="230"/>
        <end position="252"/>
    </location>
</feature>
<proteinExistence type="predicted"/>
<evidence type="ECO:0000256" key="1">
    <source>
        <dbReference type="SAM" id="Phobius"/>
    </source>
</evidence>
<feature type="transmembrane region" description="Helical" evidence="1">
    <location>
        <begin position="466"/>
        <end position="482"/>
    </location>
</feature>
<evidence type="ECO:0008006" key="4">
    <source>
        <dbReference type="Google" id="ProtNLM"/>
    </source>
</evidence>
<feature type="transmembrane region" description="Helical" evidence="1">
    <location>
        <begin position="20"/>
        <end position="42"/>
    </location>
</feature>
<feature type="transmembrane region" description="Helical" evidence="1">
    <location>
        <begin position="393"/>
        <end position="419"/>
    </location>
</feature>
<reference evidence="2 3" key="1">
    <citation type="journal article" date="2016" name="Nat. Commun.">
        <title>Thousands of microbial genomes shed light on interconnected biogeochemical processes in an aquifer system.</title>
        <authorList>
            <person name="Anantharaman K."/>
            <person name="Brown C.T."/>
            <person name="Hug L.A."/>
            <person name="Sharon I."/>
            <person name="Castelle C.J."/>
            <person name="Probst A.J."/>
            <person name="Thomas B.C."/>
            <person name="Singh A."/>
            <person name="Wilkins M.J."/>
            <person name="Karaoz U."/>
            <person name="Brodie E.L."/>
            <person name="Williams K.H."/>
            <person name="Hubbard S.S."/>
            <person name="Banfield J.F."/>
        </authorList>
    </citation>
    <scope>NUCLEOTIDE SEQUENCE [LARGE SCALE GENOMIC DNA]</scope>
</reference>
<feature type="transmembrane region" description="Helical" evidence="1">
    <location>
        <begin position="178"/>
        <end position="195"/>
    </location>
</feature>
<feature type="transmembrane region" description="Helical" evidence="1">
    <location>
        <begin position="128"/>
        <end position="144"/>
    </location>
</feature>
<evidence type="ECO:0000313" key="3">
    <source>
        <dbReference type="Proteomes" id="UP000179023"/>
    </source>
</evidence>
<dbReference type="STRING" id="1802270.A3C07_02845"/>
<dbReference type="Proteomes" id="UP000179023">
    <property type="component" value="Unassembled WGS sequence"/>
</dbReference>
<protein>
    <recommendedName>
        <fullName evidence="4">Membrane protein 6-pyruvoyl-tetrahydropterin synthase-related domain-containing protein</fullName>
    </recommendedName>
</protein>
<feature type="transmembrane region" description="Helical" evidence="1">
    <location>
        <begin position="299"/>
        <end position="318"/>
    </location>
</feature>
<gene>
    <name evidence="2" type="ORF">A3C07_02845</name>
</gene>
<feature type="transmembrane region" description="Helical" evidence="1">
    <location>
        <begin position="494"/>
        <end position="515"/>
    </location>
</feature>
<keyword evidence="1" id="KW-0812">Transmembrane</keyword>
<feature type="transmembrane region" description="Helical" evidence="1">
    <location>
        <begin position="201"/>
        <end position="218"/>
    </location>
</feature>
<dbReference type="AlphaFoldDB" id="A0A1G2KKZ0"/>
<dbReference type="EMBL" id="MHQI01000030">
    <property type="protein sequence ID" value="OGZ99943.1"/>
    <property type="molecule type" value="Genomic_DNA"/>
</dbReference>
<name>A0A1G2KKZ0_9BACT</name>
<feature type="transmembrane region" description="Helical" evidence="1">
    <location>
        <begin position="150"/>
        <end position="171"/>
    </location>
</feature>
<evidence type="ECO:0000313" key="2">
    <source>
        <dbReference type="EMBL" id="OGZ99943.1"/>
    </source>
</evidence>